<protein>
    <submittedName>
        <fullName evidence="2">Uncharacterized protein</fullName>
    </submittedName>
</protein>
<feature type="compositionally biased region" description="Basic and acidic residues" evidence="1">
    <location>
        <begin position="30"/>
        <end position="44"/>
    </location>
</feature>
<accession>A0A8S9QSH3</accession>
<dbReference type="EMBL" id="QGKX02000996">
    <property type="protein sequence ID" value="KAF3554198.1"/>
    <property type="molecule type" value="Genomic_DNA"/>
</dbReference>
<organism evidence="2 3">
    <name type="scientific">Brassica cretica</name>
    <name type="common">Mustard</name>
    <dbReference type="NCBI Taxonomy" id="69181"/>
    <lineage>
        <taxon>Eukaryota</taxon>
        <taxon>Viridiplantae</taxon>
        <taxon>Streptophyta</taxon>
        <taxon>Embryophyta</taxon>
        <taxon>Tracheophyta</taxon>
        <taxon>Spermatophyta</taxon>
        <taxon>Magnoliopsida</taxon>
        <taxon>eudicotyledons</taxon>
        <taxon>Gunneridae</taxon>
        <taxon>Pentapetalae</taxon>
        <taxon>rosids</taxon>
        <taxon>malvids</taxon>
        <taxon>Brassicales</taxon>
        <taxon>Brassicaceae</taxon>
        <taxon>Brassiceae</taxon>
        <taxon>Brassica</taxon>
    </lineage>
</organism>
<feature type="region of interest" description="Disordered" evidence="1">
    <location>
        <begin position="1"/>
        <end position="134"/>
    </location>
</feature>
<sequence>MEEEKKDEGVVEESPNGEHAEKSEEEEAKPEENGEKYIEEEKQGRYMVVYKGSEERKEAKKRGRLKKDETDGTTKKKAETDGAAKKKGRPRKESANLVEFTPRKKRKPPWLQSPFTNVKTEDIEGPTQKRKTKA</sequence>
<comment type="caution">
    <text evidence="2">The sequence shown here is derived from an EMBL/GenBank/DDBJ whole genome shotgun (WGS) entry which is preliminary data.</text>
</comment>
<dbReference type="AlphaFoldDB" id="A0A8S9QSH3"/>
<evidence type="ECO:0000313" key="2">
    <source>
        <dbReference type="EMBL" id="KAF3554198.1"/>
    </source>
</evidence>
<dbReference type="Proteomes" id="UP000712600">
    <property type="component" value="Unassembled WGS sequence"/>
</dbReference>
<name>A0A8S9QSH3_BRACR</name>
<proteinExistence type="predicted"/>
<feature type="compositionally biased region" description="Basic and acidic residues" evidence="1">
    <location>
        <begin position="66"/>
        <end position="84"/>
    </location>
</feature>
<evidence type="ECO:0000313" key="3">
    <source>
        <dbReference type="Proteomes" id="UP000712600"/>
    </source>
</evidence>
<reference evidence="2" key="1">
    <citation type="submission" date="2019-12" db="EMBL/GenBank/DDBJ databases">
        <title>Genome sequencing and annotation of Brassica cretica.</title>
        <authorList>
            <person name="Studholme D.J."/>
            <person name="Sarris P."/>
        </authorList>
    </citation>
    <scope>NUCLEOTIDE SEQUENCE</scope>
    <source>
        <strain evidence="2">PFS-109/04</strain>
        <tissue evidence="2">Leaf</tissue>
    </source>
</reference>
<gene>
    <name evidence="2" type="ORF">F2Q69_00015215</name>
</gene>
<evidence type="ECO:0000256" key="1">
    <source>
        <dbReference type="SAM" id="MobiDB-lite"/>
    </source>
</evidence>